<keyword evidence="2" id="KW-0813">Transport</keyword>
<dbReference type="InterPro" id="IPR050171">
    <property type="entry name" value="MFS_Transporters"/>
</dbReference>
<dbReference type="SUPFAM" id="SSF103473">
    <property type="entry name" value="MFS general substrate transporter"/>
    <property type="match status" value="1"/>
</dbReference>
<feature type="transmembrane region" description="Helical" evidence="7">
    <location>
        <begin position="170"/>
        <end position="189"/>
    </location>
</feature>
<dbReference type="Proteomes" id="UP001183619">
    <property type="component" value="Unassembled WGS sequence"/>
</dbReference>
<name>A0ABU2BBE2_9CORY</name>
<comment type="caution">
    <text evidence="8">The sequence shown here is derived from an EMBL/GenBank/DDBJ whole genome shotgun (WGS) entry which is preliminary data.</text>
</comment>
<feature type="transmembrane region" description="Helical" evidence="7">
    <location>
        <begin position="286"/>
        <end position="307"/>
    </location>
</feature>
<sequence>MALSTRVRVENLAQSKLLIASALMNSAGSGLMMAFLLIYFDRTTSVGLATIGVAITAGRTIAALVPAVIGSALNRIGPRKVAMLGDVITGFGYLMCLWVSESVLLIVASQLLAQAGSHMFWTSSRGLVSLASQNKNMQTWFGLIGAIRNAGIGFGTLISSLAFSTKSPEVLHGVIVACAALYFGSTVALQRWKPVGECNTHANDPEVHQKTTLWKVLADGPYLRLLVLNLGLVLAAMVISLVLAIYVSEQLGLPAVLAGFLVVGNTVVVALLSTHVADWTQKFSPHLNITIGYILNLTSFAVFWSAIAVVKVPIATVCVITLVMIIYTAAEMISTPASNVLSVTLAPQTNNGQYMAAFQMTWSVGMTLAPALFGWLLTTGPHATWLALIILTLVCFLASTVKKKEMNNSE</sequence>
<evidence type="ECO:0000256" key="4">
    <source>
        <dbReference type="ARBA" id="ARBA00022692"/>
    </source>
</evidence>
<protein>
    <submittedName>
        <fullName evidence="8">MFS family permease</fullName>
    </submittedName>
</protein>
<evidence type="ECO:0000256" key="5">
    <source>
        <dbReference type="ARBA" id="ARBA00022989"/>
    </source>
</evidence>
<evidence type="ECO:0000313" key="8">
    <source>
        <dbReference type="EMBL" id="MDR7355923.1"/>
    </source>
</evidence>
<dbReference type="RefSeq" id="WP_277103610.1">
    <property type="nucleotide sequence ID" value="NZ_BAAAJS010000069.1"/>
</dbReference>
<evidence type="ECO:0000256" key="2">
    <source>
        <dbReference type="ARBA" id="ARBA00022448"/>
    </source>
</evidence>
<feature type="transmembrane region" description="Helical" evidence="7">
    <location>
        <begin position="17"/>
        <end position="40"/>
    </location>
</feature>
<dbReference type="PANTHER" id="PTHR23517">
    <property type="entry name" value="RESISTANCE PROTEIN MDTM, PUTATIVE-RELATED-RELATED"/>
    <property type="match status" value="1"/>
</dbReference>
<dbReference type="PANTHER" id="PTHR23517:SF2">
    <property type="entry name" value="MULTIDRUG RESISTANCE PROTEIN MDTH"/>
    <property type="match status" value="1"/>
</dbReference>
<comment type="subcellular location">
    <subcellularLocation>
        <location evidence="1">Cell membrane</location>
        <topology evidence="1">Multi-pass membrane protein</topology>
    </subcellularLocation>
</comment>
<feature type="transmembrane region" description="Helical" evidence="7">
    <location>
        <begin position="383"/>
        <end position="401"/>
    </location>
</feature>
<keyword evidence="3" id="KW-1003">Cell membrane</keyword>
<dbReference type="InterPro" id="IPR011701">
    <property type="entry name" value="MFS"/>
</dbReference>
<organism evidence="8 9">
    <name type="scientific">Corynebacterium felinum</name>
    <dbReference type="NCBI Taxonomy" id="131318"/>
    <lineage>
        <taxon>Bacteria</taxon>
        <taxon>Bacillati</taxon>
        <taxon>Actinomycetota</taxon>
        <taxon>Actinomycetes</taxon>
        <taxon>Mycobacteriales</taxon>
        <taxon>Corynebacteriaceae</taxon>
        <taxon>Corynebacterium</taxon>
    </lineage>
</organism>
<feature type="transmembrane region" description="Helical" evidence="7">
    <location>
        <begin position="354"/>
        <end position="377"/>
    </location>
</feature>
<feature type="transmembrane region" description="Helical" evidence="7">
    <location>
        <begin position="225"/>
        <end position="247"/>
    </location>
</feature>
<keyword evidence="9" id="KW-1185">Reference proteome</keyword>
<feature type="transmembrane region" description="Helical" evidence="7">
    <location>
        <begin position="253"/>
        <end position="274"/>
    </location>
</feature>
<feature type="transmembrane region" description="Helical" evidence="7">
    <location>
        <begin position="313"/>
        <end position="333"/>
    </location>
</feature>
<feature type="transmembrane region" description="Helical" evidence="7">
    <location>
        <begin position="46"/>
        <end position="69"/>
    </location>
</feature>
<feature type="transmembrane region" description="Helical" evidence="7">
    <location>
        <begin position="140"/>
        <end position="164"/>
    </location>
</feature>
<evidence type="ECO:0000313" key="9">
    <source>
        <dbReference type="Proteomes" id="UP001183619"/>
    </source>
</evidence>
<reference evidence="8 9" key="1">
    <citation type="submission" date="2023-07" db="EMBL/GenBank/DDBJ databases">
        <title>Sequencing the genomes of 1000 actinobacteria strains.</title>
        <authorList>
            <person name="Klenk H.-P."/>
        </authorList>
    </citation>
    <scope>NUCLEOTIDE SEQUENCE [LARGE SCALE GENOMIC DNA]</scope>
    <source>
        <strain evidence="8 9">DSM 44508</strain>
    </source>
</reference>
<gene>
    <name evidence="8" type="ORF">J2S37_002461</name>
</gene>
<evidence type="ECO:0000256" key="1">
    <source>
        <dbReference type="ARBA" id="ARBA00004651"/>
    </source>
</evidence>
<keyword evidence="6 7" id="KW-0472">Membrane</keyword>
<evidence type="ECO:0000256" key="6">
    <source>
        <dbReference type="ARBA" id="ARBA00023136"/>
    </source>
</evidence>
<dbReference type="Pfam" id="PF07690">
    <property type="entry name" value="MFS_1"/>
    <property type="match status" value="1"/>
</dbReference>
<evidence type="ECO:0000256" key="7">
    <source>
        <dbReference type="SAM" id="Phobius"/>
    </source>
</evidence>
<dbReference type="Gene3D" id="1.20.1250.20">
    <property type="entry name" value="MFS general substrate transporter like domains"/>
    <property type="match status" value="1"/>
</dbReference>
<keyword evidence="5 7" id="KW-1133">Transmembrane helix</keyword>
<evidence type="ECO:0000256" key="3">
    <source>
        <dbReference type="ARBA" id="ARBA00022475"/>
    </source>
</evidence>
<accession>A0ABU2BBE2</accession>
<proteinExistence type="predicted"/>
<dbReference type="InterPro" id="IPR036259">
    <property type="entry name" value="MFS_trans_sf"/>
</dbReference>
<keyword evidence="4 7" id="KW-0812">Transmembrane</keyword>
<dbReference type="EMBL" id="JAVDYF010000001">
    <property type="protein sequence ID" value="MDR7355923.1"/>
    <property type="molecule type" value="Genomic_DNA"/>
</dbReference>